<dbReference type="Gene3D" id="1.10.10.10">
    <property type="entry name" value="Winged helix-like DNA-binding domain superfamily/Winged helix DNA-binding domain"/>
    <property type="match status" value="1"/>
</dbReference>
<evidence type="ECO:0000256" key="1">
    <source>
        <dbReference type="ARBA" id="ARBA00023015"/>
    </source>
</evidence>
<evidence type="ECO:0000256" key="2">
    <source>
        <dbReference type="ARBA" id="ARBA00023125"/>
    </source>
</evidence>
<dbReference type="OrthoDB" id="7363114at2"/>
<comment type="caution">
    <text evidence="6">The sequence shown here is derived from an EMBL/GenBank/DDBJ whole genome shotgun (WGS) entry which is preliminary data.</text>
</comment>
<reference evidence="6 7" key="1">
    <citation type="submission" date="2019-04" db="EMBL/GenBank/DDBJ databases">
        <title>Streptomyces oryziradicis sp. nov., a novel actinomycete isolated from rhizosphere soil of rice (Oryza sativa L.).</title>
        <authorList>
            <person name="Li C."/>
        </authorList>
    </citation>
    <scope>NUCLEOTIDE SEQUENCE [LARGE SCALE GENOMIC DNA]</scope>
    <source>
        <strain evidence="6 7">NEAU-C40</strain>
    </source>
</reference>
<dbReference type="Proteomes" id="UP000305778">
    <property type="component" value="Unassembled WGS sequence"/>
</dbReference>
<dbReference type="SMART" id="SM00866">
    <property type="entry name" value="UTRA"/>
    <property type="match status" value="1"/>
</dbReference>
<feature type="domain" description="HTH gntR-type" evidence="5">
    <location>
        <begin position="29"/>
        <end position="97"/>
    </location>
</feature>
<evidence type="ECO:0000313" key="6">
    <source>
        <dbReference type="EMBL" id="TJZ94802.1"/>
    </source>
</evidence>
<dbReference type="InterPro" id="IPR036390">
    <property type="entry name" value="WH_DNA-bd_sf"/>
</dbReference>
<accession>A0A4U0RIT6</accession>
<evidence type="ECO:0000259" key="5">
    <source>
        <dbReference type="PROSITE" id="PS50949"/>
    </source>
</evidence>
<dbReference type="Pfam" id="PF00392">
    <property type="entry name" value="GntR"/>
    <property type="match status" value="1"/>
</dbReference>
<evidence type="ECO:0000313" key="7">
    <source>
        <dbReference type="Proteomes" id="UP000305778"/>
    </source>
</evidence>
<sequence>MNGEGRDVGPGARESRPPSGTPLARRAGVALYEEVKADLTRRLVAGESPPGVKLPSEASLAQGYGTNRLTVRRALADLARGGVVRTEHGVGTFVREPSVRHRIDDGQGSLSESMAERGLSVVHQVIEVTEEPSATGPPEFPRWPGATVRLRHRRSLEDTPWSLSEAVLPAALAPRDWDGTESPFTRLTRDTGIAVRRARRSFSADAATADDARWLDIQTGTPLLIVTGVNTDAEGNDLAHIQHHTRADRTEYVVNLLV</sequence>
<dbReference type="GO" id="GO:0003677">
    <property type="term" value="F:DNA binding"/>
    <property type="evidence" value="ECO:0007669"/>
    <property type="project" value="UniProtKB-KW"/>
</dbReference>
<name>A0A4U0RIT6_9ACTN</name>
<dbReference type="SMART" id="SM00345">
    <property type="entry name" value="HTH_GNTR"/>
    <property type="match status" value="1"/>
</dbReference>
<dbReference type="PANTHER" id="PTHR44846:SF1">
    <property type="entry name" value="MANNOSYL-D-GLYCERATE TRANSPORT_METABOLISM SYSTEM REPRESSOR MNGR-RELATED"/>
    <property type="match status" value="1"/>
</dbReference>
<dbReference type="SUPFAM" id="SSF46785">
    <property type="entry name" value="Winged helix' DNA-binding domain"/>
    <property type="match status" value="1"/>
</dbReference>
<dbReference type="InterPro" id="IPR028978">
    <property type="entry name" value="Chorismate_lyase_/UTRA_dom_sf"/>
</dbReference>
<proteinExistence type="predicted"/>
<dbReference type="Pfam" id="PF07702">
    <property type="entry name" value="UTRA"/>
    <property type="match status" value="1"/>
</dbReference>
<keyword evidence="1" id="KW-0805">Transcription regulation</keyword>
<dbReference type="EMBL" id="SUMC01000200">
    <property type="protein sequence ID" value="TJZ94802.1"/>
    <property type="molecule type" value="Genomic_DNA"/>
</dbReference>
<dbReference type="GO" id="GO:0045892">
    <property type="term" value="P:negative regulation of DNA-templated transcription"/>
    <property type="evidence" value="ECO:0007669"/>
    <property type="project" value="TreeGrafter"/>
</dbReference>
<dbReference type="PRINTS" id="PR00035">
    <property type="entry name" value="HTHGNTR"/>
</dbReference>
<dbReference type="SUPFAM" id="SSF64288">
    <property type="entry name" value="Chorismate lyase-like"/>
    <property type="match status" value="1"/>
</dbReference>
<evidence type="ECO:0000256" key="4">
    <source>
        <dbReference type="SAM" id="MobiDB-lite"/>
    </source>
</evidence>
<protein>
    <submittedName>
        <fullName evidence="6">GntR family transcriptional regulator</fullName>
    </submittedName>
</protein>
<dbReference type="InterPro" id="IPR011663">
    <property type="entry name" value="UTRA"/>
</dbReference>
<evidence type="ECO:0000256" key="3">
    <source>
        <dbReference type="ARBA" id="ARBA00023163"/>
    </source>
</evidence>
<dbReference type="InterPro" id="IPR036388">
    <property type="entry name" value="WH-like_DNA-bd_sf"/>
</dbReference>
<dbReference type="InterPro" id="IPR050679">
    <property type="entry name" value="Bact_HTH_transcr_reg"/>
</dbReference>
<dbReference type="InterPro" id="IPR000524">
    <property type="entry name" value="Tscrpt_reg_HTH_GntR"/>
</dbReference>
<organism evidence="6 7">
    <name type="scientific">Actinacidiphila oryziradicis</name>
    <dbReference type="NCBI Taxonomy" id="2571141"/>
    <lineage>
        <taxon>Bacteria</taxon>
        <taxon>Bacillati</taxon>
        <taxon>Actinomycetota</taxon>
        <taxon>Actinomycetes</taxon>
        <taxon>Kitasatosporales</taxon>
        <taxon>Streptomycetaceae</taxon>
        <taxon>Actinacidiphila</taxon>
    </lineage>
</organism>
<keyword evidence="7" id="KW-1185">Reference proteome</keyword>
<dbReference type="Gene3D" id="3.40.1410.10">
    <property type="entry name" value="Chorismate lyase-like"/>
    <property type="match status" value="1"/>
</dbReference>
<dbReference type="RefSeq" id="WP_136731204.1">
    <property type="nucleotide sequence ID" value="NZ_SUMC01000200.1"/>
</dbReference>
<keyword evidence="3" id="KW-0804">Transcription</keyword>
<feature type="region of interest" description="Disordered" evidence="4">
    <location>
        <begin position="1"/>
        <end position="25"/>
    </location>
</feature>
<gene>
    <name evidence="6" type="ORF">FCI23_52960</name>
</gene>
<dbReference type="PANTHER" id="PTHR44846">
    <property type="entry name" value="MANNOSYL-D-GLYCERATE TRANSPORT/METABOLISM SYSTEM REPRESSOR MNGR-RELATED"/>
    <property type="match status" value="1"/>
</dbReference>
<dbReference type="CDD" id="cd07377">
    <property type="entry name" value="WHTH_GntR"/>
    <property type="match status" value="1"/>
</dbReference>
<dbReference type="AlphaFoldDB" id="A0A4U0RIT6"/>
<keyword evidence="2" id="KW-0238">DNA-binding</keyword>
<dbReference type="PROSITE" id="PS50949">
    <property type="entry name" value="HTH_GNTR"/>
    <property type="match status" value="1"/>
</dbReference>
<dbReference type="GO" id="GO:0003700">
    <property type="term" value="F:DNA-binding transcription factor activity"/>
    <property type="evidence" value="ECO:0007669"/>
    <property type="project" value="InterPro"/>
</dbReference>